<proteinExistence type="predicted"/>
<gene>
    <name evidence="1" type="ORF">LVIROSA_LOCUS37192</name>
</gene>
<organism evidence="1 2">
    <name type="scientific">Lactuca virosa</name>
    <dbReference type="NCBI Taxonomy" id="75947"/>
    <lineage>
        <taxon>Eukaryota</taxon>
        <taxon>Viridiplantae</taxon>
        <taxon>Streptophyta</taxon>
        <taxon>Embryophyta</taxon>
        <taxon>Tracheophyta</taxon>
        <taxon>Spermatophyta</taxon>
        <taxon>Magnoliopsida</taxon>
        <taxon>eudicotyledons</taxon>
        <taxon>Gunneridae</taxon>
        <taxon>Pentapetalae</taxon>
        <taxon>asterids</taxon>
        <taxon>campanulids</taxon>
        <taxon>Asterales</taxon>
        <taxon>Asteraceae</taxon>
        <taxon>Cichorioideae</taxon>
        <taxon>Cichorieae</taxon>
        <taxon>Lactucinae</taxon>
        <taxon>Lactuca</taxon>
    </lineage>
</organism>
<name>A0AAU9PNP6_9ASTR</name>
<dbReference type="Proteomes" id="UP001157418">
    <property type="component" value="Unassembled WGS sequence"/>
</dbReference>
<accession>A0AAU9PNP6</accession>
<sequence length="106" mass="11491">MCLAACKESGREGVEKEIIVGTFDAGEIADSIDAFITCDYAALMQIGKLDIDDVSVFDSYFSSLTQFAWDKKPAAVGSLAKKPRNSLCKGYNPFHQNEAGLKSLMS</sequence>
<reference evidence="1 2" key="1">
    <citation type="submission" date="2022-01" db="EMBL/GenBank/DDBJ databases">
        <authorList>
            <person name="Xiong W."/>
            <person name="Schranz E."/>
        </authorList>
    </citation>
    <scope>NUCLEOTIDE SEQUENCE [LARGE SCALE GENOMIC DNA]</scope>
</reference>
<comment type="caution">
    <text evidence="1">The sequence shown here is derived from an EMBL/GenBank/DDBJ whole genome shotgun (WGS) entry which is preliminary data.</text>
</comment>
<keyword evidence="2" id="KW-1185">Reference proteome</keyword>
<evidence type="ECO:0000313" key="1">
    <source>
        <dbReference type="EMBL" id="CAH1451861.1"/>
    </source>
</evidence>
<dbReference type="AlphaFoldDB" id="A0AAU9PNP6"/>
<protein>
    <submittedName>
        <fullName evidence="1">Uncharacterized protein</fullName>
    </submittedName>
</protein>
<dbReference type="EMBL" id="CAKMRJ010005745">
    <property type="protein sequence ID" value="CAH1451861.1"/>
    <property type="molecule type" value="Genomic_DNA"/>
</dbReference>
<evidence type="ECO:0000313" key="2">
    <source>
        <dbReference type="Proteomes" id="UP001157418"/>
    </source>
</evidence>